<dbReference type="RefSeq" id="WP_230777852.1">
    <property type="nucleotide sequence ID" value="NZ_JAJNCT010000021.1"/>
</dbReference>
<keyword evidence="2" id="KW-1185">Reference proteome</keyword>
<proteinExistence type="predicted"/>
<dbReference type="AlphaFoldDB" id="A0AAW4XZI8"/>
<sequence>MQSLILKKTDKGMEALRARDPSLPHRMRPAFIMFDGQKSIEQVMALAPSAGGQLQVLEDIKQLLQQGLLELLRPSDAGQPPSNASDIIDSLAVPAPMPPPAAAVAPVAAPATASNAPAAAAISNHSERYIKAYAAASQLVSGLGLKGFRLQLQLEKAQGYDGLVAILPKLREVIDAKKLRPIEAILFGSSESNTPVKPAP</sequence>
<evidence type="ECO:0000313" key="1">
    <source>
        <dbReference type="EMBL" id="MCD2166787.1"/>
    </source>
</evidence>
<name>A0AAW4XZI8_9BURK</name>
<reference evidence="1 2" key="1">
    <citation type="submission" date="2021-11" db="EMBL/GenBank/DDBJ databases">
        <title>Genome sequence.</title>
        <authorList>
            <person name="Sun Q."/>
        </authorList>
    </citation>
    <scope>NUCLEOTIDE SEQUENCE [LARGE SCALE GENOMIC DNA]</scope>
    <source>
        <strain evidence="1 2">KCTC 12005</strain>
    </source>
</reference>
<protein>
    <submittedName>
        <fullName evidence="1">Uncharacterized protein</fullName>
    </submittedName>
</protein>
<evidence type="ECO:0000313" key="2">
    <source>
        <dbReference type="Proteomes" id="UP001199260"/>
    </source>
</evidence>
<organism evidence="1 2">
    <name type="scientific">Comamonas koreensis</name>
    <dbReference type="NCBI Taxonomy" id="160825"/>
    <lineage>
        <taxon>Bacteria</taxon>
        <taxon>Pseudomonadati</taxon>
        <taxon>Pseudomonadota</taxon>
        <taxon>Betaproteobacteria</taxon>
        <taxon>Burkholderiales</taxon>
        <taxon>Comamonadaceae</taxon>
        <taxon>Comamonas</taxon>
    </lineage>
</organism>
<dbReference type="EMBL" id="JAJNCT010000021">
    <property type="protein sequence ID" value="MCD2166787.1"/>
    <property type="molecule type" value="Genomic_DNA"/>
</dbReference>
<gene>
    <name evidence="1" type="ORF">LPW39_16810</name>
</gene>
<dbReference type="Proteomes" id="UP001199260">
    <property type="component" value="Unassembled WGS sequence"/>
</dbReference>
<accession>A0AAW4XZI8</accession>
<comment type="caution">
    <text evidence="1">The sequence shown here is derived from an EMBL/GenBank/DDBJ whole genome shotgun (WGS) entry which is preliminary data.</text>
</comment>